<dbReference type="InterPro" id="IPR018490">
    <property type="entry name" value="cNMP-bd_dom_sf"/>
</dbReference>
<dbReference type="RefSeq" id="WP_080064333.1">
    <property type="nucleotide sequence ID" value="NZ_MZGX01000011.1"/>
</dbReference>
<dbReference type="Pfam" id="PF00027">
    <property type="entry name" value="cNMP_binding"/>
    <property type="match status" value="1"/>
</dbReference>
<keyword evidence="6" id="KW-1185">Reference proteome</keyword>
<dbReference type="InterPro" id="IPR036390">
    <property type="entry name" value="WH_DNA-bd_sf"/>
</dbReference>
<dbReference type="AlphaFoldDB" id="A0A1V4SLG7"/>
<dbReference type="PROSITE" id="PS50042">
    <property type="entry name" value="CNMP_BINDING_3"/>
    <property type="match status" value="1"/>
</dbReference>
<reference evidence="5 6" key="1">
    <citation type="submission" date="2017-03" db="EMBL/GenBank/DDBJ databases">
        <title>Genome sequence of Clostridium hungatei DSM 14427.</title>
        <authorList>
            <person name="Poehlein A."/>
            <person name="Daniel R."/>
        </authorList>
    </citation>
    <scope>NUCLEOTIDE SEQUENCE [LARGE SCALE GENOMIC DNA]</scope>
    <source>
        <strain evidence="5 6">DSM 14427</strain>
    </source>
</reference>
<dbReference type="InterPro" id="IPR014710">
    <property type="entry name" value="RmlC-like_jellyroll"/>
</dbReference>
<organism evidence="5 6">
    <name type="scientific">Ruminiclostridium hungatei</name>
    <name type="common">Clostridium hungatei</name>
    <dbReference type="NCBI Taxonomy" id="48256"/>
    <lineage>
        <taxon>Bacteria</taxon>
        <taxon>Bacillati</taxon>
        <taxon>Bacillota</taxon>
        <taxon>Clostridia</taxon>
        <taxon>Eubacteriales</taxon>
        <taxon>Oscillospiraceae</taxon>
        <taxon>Ruminiclostridium</taxon>
    </lineage>
</organism>
<keyword evidence="1" id="KW-0805">Transcription regulation</keyword>
<protein>
    <submittedName>
        <fullName evidence="5">Transcriptional regulator FixK</fullName>
    </submittedName>
</protein>
<dbReference type="OrthoDB" id="3176638at2"/>
<dbReference type="STRING" id="48256.CLHUN_18930"/>
<gene>
    <name evidence="5" type="ORF">CLHUN_18930</name>
</gene>
<name>A0A1V4SLG7_RUMHU</name>
<dbReference type="EMBL" id="MZGX01000011">
    <property type="protein sequence ID" value="OPX44097.1"/>
    <property type="molecule type" value="Genomic_DNA"/>
</dbReference>
<evidence type="ECO:0000256" key="2">
    <source>
        <dbReference type="ARBA" id="ARBA00023125"/>
    </source>
</evidence>
<dbReference type="GO" id="GO:0003677">
    <property type="term" value="F:DNA binding"/>
    <property type="evidence" value="ECO:0007669"/>
    <property type="project" value="UniProtKB-KW"/>
</dbReference>
<dbReference type="SUPFAM" id="SSF51206">
    <property type="entry name" value="cAMP-binding domain-like"/>
    <property type="match status" value="1"/>
</dbReference>
<dbReference type="SMART" id="SM00100">
    <property type="entry name" value="cNMP"/>
    <property type="match status" value="1"/>
</dbReference>
<evidence type="ECO:0000313" key="5">
    <source>
        <dbReference type="EMBL" id="OPX44097.1"/>
    </source>
</evidence>
<comment type="caution">
    <text evidence="5">The sequence shown here is derived from an EMBL/GenBank/DDBJ whole genome shotgun (WGS) entry which is preliminary data.</text>
</comment>
<dbReference type="GO" id="GO:0006355">
    <property type="term" value="P:regulation of DNA-templated transcription"/>
    <property type="evidence" value="ECO:0007669"/>
    <property type="project" value="InterPro"/>
</dbReference>
<dbReference type="Proteomes" id="UP000191554">
    <property type="component" value="Unassembled WGS sequence"/>
</dbReference>
<evidence type="ECO:0000256" key="1">
    <source>
        <dbReference type="ARBA" id="ARBA00023015"/>
    </source>
</evidence>
<dbReference type="SUPFAM" id="SSF46785">
    <property type="entry name" value="Winged helix' DNA-binding domain"/>
    <property type="match status" value="1"/>
</dbReference>
<dbReference type="CDD" id="cd00038">
    <property type="entry name" value="CAP_ED"/>
    <property type="match status" value="1"/>
</dbReference>
<dbReference type="InterPro" id="IPR012318">
    <property type="entry name" value="HTH_CRP"/>
</dbReference>
<keyword evidence="2" id="KW-0238">DNA-binding</keyword>
<dbReference type="InterPro" id="IPR000595">
    <property type="entry name" value="cNMP-bd_dom"/>
</dbReference>
<evidence type="ECO:0000313" key="6">
    <source>
        <dbReference type="Proteomes" id="UP000191554"/>
    </source>
</evidence>
<feature type="domain" description="Cyclic nucleotide-binding" evidence="4">
    <location>
        <begin position="13"/>
        <end position="85"/>
    </location>
</feature>
<evidence type="ECO:0000256" key="3">
    <source>
        <dbReference type="ARBA" id="ARBA00023163"/>
    </source>
</evidence>
<sequence>MRKYFPLLKTVTIFESIDEDQLDNMLGCLGAKTQTYSRNDIIFLADSRITSVGIILSGSAQIVKEDVTGNRTIMSKLSEGDMFGEAFACANVDRIPVTVLTTTGCEILFIQFSRIVTTCSSSCGFHTALIKNMLQLIAQKNILLNNRMDILAKRTTREKLMAYFSMQIKKCGRNKFKIPFSRDELADFLCVNRSALSRELCNMRDENLLTFNKNEFEIHRWALID</sequence>
<dbReference type="Gene3D" id="2.60.120.10">
    <property type="entry name" value="Jelly Rolls"/>
    <property type="match status" value="1"/>
</dbReference>
<evidence type="ECO:0000259" key="4">
    <source>
        <dbReference type="PROSITE" id="PS50042"/>
    </source>
</evidence>
<dbReference type="Pfam" id="PF13545">
    <property type="entry name" value="HTH_Crp_2"/>
    <property type="match status" value="1"/>
</dbReference>
<proteinExistence type="predicted"/>
<accession>A0A1V4SLG7</accession>
<keyword evidence="3" id="KW-0804">Transcription</keyword>